<dbReference type="InterPro" id="IPR036942">
    <property type="entry name" value="Beta-barrel_TonB_sf"/>
</dbReference>
<dbReference type="InterPro" id="IPR037066">
    <property type="entry name" value="Plug_dom_sf"/>
</dbReference>
<keyword evidence="5" id="KW-0812">Transmembrane</keyword>
<dbReference type="GO" id="GO:0009279">
    <property type="term" value="C:cell outer membrane"/>
    <property type="evidence" value="ECO:0007669"/>
    <property type="project" value="UniProtKB-SubCell"/>
</dbReference>
<dbReference type="SUPFAM" id="SSF56935">
    <property type="entry name" value="Porins"/>
    <property type="match status" value="1"/>
</dbReference>
<organism evidence="14 15">
    <name type="scientific">SAR86 cluster bacterium</name>
    <dbReference type="NCBI Taxonomy" id="2030880"/>
    <lineage>
        <taxon>Bacteria</taxon>
        <taxon>Pseudomonadati</taxon>
        <taxon>Pseudomonadota</taxon>
        <taxon>Gammaproteobacteria</taxon>
        <taxon>SAR86 cluster</taxon>
    </lineage>
</organism>
<evidence type="ECO:0000259" key="13">
    <source>
        <dbReference type="Pfam" id="PF07715"/>
    </source>
</evidence>
<evidence type="ECO:0000256" key="3">
    <source>
        <dbReference type="ARBA" id="ARBA00022452"/>
    </source>
</evidence>
<keyword evidence="11" id="KW-0998">Cell outer membrane</keyword>
<protein>
    <submittedName>
        <fullName evidence="14">TonB-dependent receptor</fullName>
    </submittedName>
</protein>
<evidence type="ECO:0000256" key="4">
    <source>
        <dbReference type="ARBA" id="ARBA00022496"/>
    </source>
</evidence>
<dbReference type="Gene3D" id="2.40.170.20">
    <property type="entry name" value="TonB-dependent receptor, beta-barrel domain"/>
    <property type="match status" value="1"/>
</dbReference>
<evidence type="ECO:0000256" key="12">
    <source>
        <dbReference type="SAM" id="SignalP"/>
    </source>
</evidence>
<feature type="domain" description="TonB-dependent receptor plug" evidence="13">
    <location>
        <begin position="43"/>
        <end position="148"/>
    </location>
</feature>
<evidence type="ECO:0000256" key="1">
    <source>
        <dbReference type="ARBA" id="ARBA00004571"/>
    </source>
</evidence>
<dbReference type="Gene3D" id="2.170.130.10">
    <property type="entry name" value="TonB-dependent receptor, plug domain"/>
    <property type="match status" value="1"/>
</dbReference>
<keyword evidence="4" id="KW-0410">Iron transport</keyword>
<dbReference type="GO" id="GO:0006826">
    <property type="term" value="P:iron ion transport"/>
    <property type="evidence" value="ECO:0007669"/>
    <property type="project" value="UniProtKB-KW"/>
</dbReference>
<keyword evidence="6 12" id="KW-0732">Signal</keyword>
<gene>
    <name evidence="14" type="ORF">DBW96_03025</name>
</gene>
<dbReference type="EMBL" id="QOPE01000020">
    <property type="protein sequence ID" value="RCL40841.1"/>
    <property type="molecule type" value="Genomic_DNA"/>
</dbReference>
<keyword evidence="14" id="KW-0675">Receptor</keyword>
<proteinExistence type="predicted"/>
<evidence type="ECO:0000256" key="6">
    <source>
        <dbReference type="ARBA" id="ARBA00022729"/>
    </source>
</evidence>
<evidence type="ECO:0000256" key="11">
    <source>
        <dbReference type="ARBA" id="ARBA00023237"/>
    </source>
</evidence>
<keyword evidence="2" id="KW-0813">Transport</keyword>
<keyword evidence="8" id="KW-0406">Ion transport</keyword>
<comment type="caution">
    <text evidence="14">The sequence shown here is derived from an EMBL/GenBank/DDBJ whole genome shotgun (WGS) entry which is preliminary data.</text>
</comment>
<evidence type="ECO:0000313" key="15">
    <source>
        <dbReference type="Proteomes" id="UP000253307"/>
    </source>
</evidence>
<keyword evidence="9" id="KW-0798">TonB box</keyword>
<dbReference type="PANTHER" id="PTHR32552">
    <property type="entry name" value="FERRICHROME IRON RECEPTOR-RELATED"/>
    <property type="match status" value="1"/>
</dbReference>
<evidence type="ECO:0000313" key="14">
    <source>
        <dbReference type="EMBL" id="RCL40841.1"/>
    </source>
</evidence>
<evidence type="ECO:0000256" key="10">
    <source>
        <dbReference type="ARBA" id="ARBA00023136"/>
    </source>
</evidence>
<evidence type="ECO:0000256" key="5">
    <source>
        <dbReference type="ARBA" id="ARBA00022692"/>
    </source>
</evidence>
<name>A0A368BUA9_9GAMM</name>
<accession>A0A368BUA9</accession>
<dbReference type="InterPro" id="IPR039426">
    <property type="entry name" value="TonB-dep_rcpt-like"/>
</dbReference>
<keyword evidence="3" id="KW-1134">Transmembrane beta strand</keyword>
<reference evidence="14 15" key="1">
    <citation type="journal article" date="2018" name="Microbiome">
        <title>Fine metagenomic profile of the Mediterranean stratified and mixed water columns revealed by assembly and recruitment.</title>
        <authorList>
            <person name="Haro-Moreno J.M."/>
            <person name="Lopez-Perez M."/>
            <person name="De La Torre J.R."/>
            <person name="Picazo A."/>
            <person name="Camacho A."/>
            <person name="Rodriguez-Valera F."/>
        </authorList>
    </citation>
    <scope>NUCLEOTIDE SEQUENCE [LARGE SCALE GENOMIC DNA]</scope>
    <source>
        <strain evidence="14">MED-G82</strain>
    </source>
</reference>
<dbReference type="PANTHER" id="PTHR32552:SF81">
    <property type="entry name" value="TONB-DEPENDENT OUTER MEMBRANE RECEPTOR"/>
    <property type="match status" value="1"/>
</dbReference>
<dbReference type="AlphaFoldDB" id="A0A368BUA9"/>
<feature type="chain" id="PRO_5017018714" evidence="12">
    <location>
        <begin position="23"/>
        <end position="844"/>
    </location>
</feature>
<dbReference type="InterPro" id="IPR012910">
    <property type="entry name" value="Plug_dom"/>
</dbReference>
<evidence type="ECO:0000256" key="8">
    <source>
        <dbReference type="ARBA" id="ARBA00023065"/>
    </source>
</evidence>
<feature type="signal peptide" evidence="12">
    <location>
        <begin position="1"/>
        <end position="22"/>
    </location>
</feature>
<evidence type="ECO:0000256" key="9">
    <source>
        <dbReference type="ARBA" id="ARBA00023077"/>
    </source>
</evidence>
<dbReference type="Proteomes" id="UP000253307">
    <property type="component" value="Unassembled WGS sequence"/>
</dbReference>
<evidence type="ECO:0000256" key="2">
    <source>
        <dbReference type="ARBA" id="ARBA00022448"/>
    </source>
</evidence>
<keyword evidence="10" id="KW-0472">Membrane</keyword>
<dbReference type="InterPro" id="IPR010917">
    <property type="entry name" value="TonB_rcpt_CS"/>
</dbReference>
<keyword evidence="7" id="KW-0408">Iron</keyword>
<dbReference type="PROSITE" id="PS01156">
    <property type="entry name" value="TONB_DEPENDENT_REC_2"/>
    <property type="match status" value="1"/>
</dbReference>
<dbReference type="Pfam" id="PF07715">
    <property type="entry name" value="Plug"/>
    <property type="match status" value="1"/>
</dbReference>
<comment type="subcellular location">
    <subcellularLocation>
        <location evidence="1">Cell outer membrane</location>
        <topology evidence="1">Multi-pass membrane protein</topology>
    </subcellularLocation>
</comment>
<evidence type="ECO:0000256" key="7">
    <source>
        <dbReference type="ARBA" id="ARBA00023004"/>
    </source>
</evidence>
<sequence length="844" mass="93340">MRKLLSILLLLPIGIISFAVYAQNNELVLEEVVVTATKKEENVQSIAQTVNAVTGADIDDYQIRELGELSQLVSGVEFTQIDPRRSVITIRGQKVDPDGGNDQPIQAYIDEMPVRPQVAFYQMYDTERVEILKGAQGTLQGVVSTGGALQIYTRDAEIGSDARNGYLKTSFADNNTSILEYASDIGISDTMALRFAAVTNDTGGNEVRNIRNGQEEDHEYDSFRISLNWEPSDNMSVRLKYQNMESTSEAPRAVAGSAGPFTTDVAAYINPALAGFAGPPQTYNSYAQFVGSFLGFLGGVNPAGAAALATLRRPSYSDLSGPLDPEDRKALHFQRAYQNNSGETLNLMVDYDMGSHLFSLRVSDYENDTLGLIDRDYAGAMAYGYPQEVRTNAGIETFEARLSNQDNDKLEYTIGVFNRDSETFTHADLDAAYSVTEVAPFMFKPMVPFEYKTPFNACEAELASPGLFAARQALIFCTDYIVNNKTEAVFANFKYNISDQTFVQFGFREQELEGYRSQQFYGPLSAAFSAARGGGMSFELIPQNLMALSSESTTGNFKIGHFVDDDLLLYFAVEQGYRSPGGTLANTPIAPSLVPFAEEETDMTEIGMKGTFLDGRLRLNAAYYDYTFDNYQRKWDDVTAMTYGATGATGQTAQVQGGIFNNNDASMTGMDIEYKYIVNENLVLGGSFTQSESEFDSGSIGYINDPTYTGPTVASMDVSGMPLNDAAETSWTFYLDHTVPSYAGGERYTRYNINWRDARDSGLNRELSIEELYLANIFLGWRSADGQWDVNVFVKNMLDEVDLAFVSNYYSEYGMPGFSGLPSKFYEASTNRGRQVGFQVTFNF</sequence>